<comment type="caution">
    <text evidence="1">The sequence shown here is derived from an EMBL/GenBank/DDBJ whole genome shotgun (WGS) entry which is preliminary data.</text>
</comment>
<gene>
    <name evidence="1" type="ORF">B9G39_20230</name>
</gene>
<name>A0A4P9VUK8_9GAMM</name>
<accession>A0A4P9VUK8</accession>
<keyword evidence="2" id="KW-1185">Reference proteome</keyword>
<evidence type="ECO:0000313" key="2">
    <source>
        <dbReference type="Proteomes" id="UP000257039"/>
    </source>
</evidence>
<organism evidence="1 2">
    <name type="scientific">Zooshikella ganghwensis</name>
    <dbReference type="NCBI Taxonomy" id="202772"/>
    <lineage>
        <taxon>Bacteria</taxon>
        <taxon>Pseudomonadati</taxon>
        <taxon>Pseudomonadota</taxon>
        <taxon>Gammaproteobacteria</taxon>
        <taxon>Oceanospirillales</taxon>
        <taxon>Zooshikellaceae</taxon>
        <taxon>Zooshikella</taxon>
    </lineage>
</organism>
<evidence type="ECO:0000313" key="1">
    <source>
        <dbReference type="EMBL" id="RDH45590.1"/>
    </source>
</evidence>
<protein>
    <submittedName>
        <fullName evidence="1">Uncharacterized protein</fullName>
    </submittedName>
</protein>
<dbReference type="EMBL" id="NDXW01000001">
    <property type="protein sequence ID" value="RDH45590.1"/>
    <property type="molecule type" value="Genomic_DNA"/>
</dbReference>
<dbReference type="AlphaFoldDB" id="A0A4P9VUK8"/>
<reference evidence="1 2" key="1">
    <citation type="submission" date="2017-04" db="EMBL/GenBank/DDBJ databases">
        <title>Draft genome sequence of Zooshikella ganghwensis VG4 isolated from Red Sea sediments.</title>
        <authorList>
            <person name="Rehman Z."/>
            <person name="Alam I."/>
            <person name="Kamau A."/>
            <person name="Bajic V."/>
            <person name="Leiknes T."/>
        </authorList>
    </citation>
    <scope>NUCLEOTIDE SEQUENCE [LARGE SCALE GENOMIC DNA]</scope>
    <source>
        <strain evidence="1 2">VG4</strain>
    </source>
</reference>
<dbReference type="Proteomes" id="UP000257039">
    <property type="component" value="Unassembled WGS sequence"/>
</dbReference>
<sequence>MLSQKGDCRAEEPVMNICREILPVYHTDNRAFVREIVFQTVKHFYSQELCKLKLTEELDLNDCNTSPSALFDALEAIFCPCETLETPWPMTLENIIDNIMPYWNGELPTSIKIKKGRPTLSKKALELYS</sequence>
<proteinExistence type="predicted"/>